<dbReference type="InterPro" id="IPR025403">
    <property type="entry name" value="TgpA-like_C"/>
</dbReference>
<feature type="transmembrane region" description="Helical" evidence="1">
    <location>
        <begin position="61"/>
        <end position="82"/>
    </location>
</feature>
<comment type="caution">
    <text evidence="3">The sequence shown here is derived from an EMBL/GenBank/DDBJ whole genome shotgun (WGS) entry which is preliminary data.</text>
</comment>
<dbReference type="Proteomes" id="UP001519287">
    <property type="component" value="Unassembled WGS sequence"/>
</dbReference>
<keyword evidence="4" id="KW-1185">Reference proteome</keyword>
<reference evidence="3 4" key="1">
    <citation type="submission" date="2021-03" db="EMBL/GenBank/DDBJ databases">
        <title>Genomic Encyclopedia of Type Strains, Phase IV (KMG-IV): sequencing the most valuable type-strain genomes for metagenomic binning, comparative biology and taxonomic classification.</title>
        <authorList>
            <person name="Goeker M."/>
        </authorList>
    </citation>
    <scope>NUCLEOTIDE SEQUENCE [LARGE SCALE GENOMIC DNA]</scope>
    <source>
        <strain evidence="3 4">DSM 26048</strain>
    </source>
</reference>
<dbReference type="RefSeq" id="WP_209971630.1">
    <property type="nucleotide sequence ID" value="NZ_JAGGLB010000006.1"/>
</dbReference>
<gene>
    <name evidence="3" type="ORF">J2Z66_002497</name>
</gene>
<protein>
    <recommendedName>
        <fullName evidence="2">Protein-glutamine gamma-glutamyltransferase-like C-terminal domain-containing protein</fullName>
    </recommendedName>
</protein>
<evidence type="ECO:0000259" key="2">
    <source>
        <dbReference type="Pfam" id="PF13559"/>
    </source>
</evidence>
<name>A0ABS4ITI8_9BACL</name>
<dbReference type="Pfam" id="PF13559">
    <property type="entry name" value="DUF4129"/>
    <property type="match status" value="1"/>
</dbReference>
<keyword evidence="1" id="KW-0472">Membrane</keyword>
<proteinExistence type="predicted"/>
<sequence>MSSLQQLSEDKEKLKQILSKDEYTAYTRSEGWSFRELLRWLWRKFLGLFPDLQMSKGVGSLLTYGLLLIVLAVIVFAIYWFSKQLLRQGRVRMRSYLPEGELSRSYSYYWQQAAEYGAAGNWREGIRSVFLSLLFYLEAQKHIRVEKWKTNWEYADELAGAEPSLVPLLHDCSLLFERVWYGKQEANEAIFAAIYERAAQLLEKGADDQDAQA</sequence>
<keyword evidence="1" id="KW-0812">Transmembrane</keyword>
<keyword evidence="1" id="KW-1133">Transmembrane helix</keyword>
<evidence type="ECO:0000313" key="4">
    <source>
        <dbReference type="Proteomes" id="UP001519287"/>
    </source>
</evidence>
<organism evidence="3 4">
    <name type="scientific">Paenibacillus eucommiae</name>
    <dbReference type="NCBI Taxonomy" id="1355755"/>
    <lineage>
        <taxon>Bacteria</taxon>
        <taxon>Bacillati</taxon>
        <taxon>Bacillota</taxon>
        <taxon>Bacilli</taxon>
        <taxon>Bacillales</taxon>
        <taxon>Paenibacillaceae</taxon>
        <taxon>Paenibacillus</taxon>
    </lineage>
</organism>
<accession>A0ABS4ITI8</accession>
<feature type="domain" description="Protein-glutamine gamma-glutamyltransferase-like C-terminal" evidence="2">
    <location>
        <begin position="137"/>
        <end position="194"/>
    </location>
</feature>
<evidence type="ECO:0000313" key="3">
    <source>
        <dbReference type="EMBL" id="MBP1990891.1"/>
    </source>
</evidence>
<dbReference type="EMBL" id="JAGGLB010000006">
    <property type="protein sequence ID" value="MBP1990891.1"/>
    <property type="molecule type" value="Genomic_DNA"/>
</dbReference>
<evidence type="ECO:0000256" key="1">
    <source>
        <dbReference type="SAM" id="Phobius"/>
    </source>
</evidence>